<evidence type="ECO:0000256" key="1">
    <source>
        <dbReference type="SAM" id="Phobius"/>
    </source>
</evidence>
<keyword evidence="1" id="KW-1133">Transmembrane helix</keyword>
<dbReference type="AlphaFoldDB" id="A0A556QQN9"/>
<name>A0A556QQN9_9BACT</name>
<keyword evidence="1" id="KW-0812">Transmembrane</keyword>
<dbReference type="Proteomes" id="UP000315648">
    <property type="component" value="Unassembled WGS sequence"/>
</dbReference>
<reference evidence="2 3" key="1">
    <citation type="submission" date="2019-07" db="EMBL/GenBank/DDBJ databases">
        <title>Description of 53C-WASEF.</title>
        <authorList>
            <person name="Pitt A."/>
            <person name="Hahn M.W."/>
        </authorList>
    </citation>
    <scope>NUCLEOTIDE SEQUENCE [LARGE SCALE GENOMIC DNA]</scope>
    <source>
        <strain evidence="2 3">53C-WASEF</strain>
    </source>
</reference>
<accession>A0A556QQN9</accession>
<dbReference type="OrthoDB" id="200394at2"/>
<dbReference type="RefSeq" id="WP_144229285.1">
    <property type="nucleotide sequence ID" value="NZ_VMBG01000001.1"/>
</dbReference>
<sequence>MSLINEALKKAQRQRTEDPVVVVQPAPGTASAPVVRIAKRKDPMAARTLVLLVGGSVALLLMCGVVTFMYLGSETPPPAAPAPVAPVAAVPTPPPIAPLPAPPAVAPAIKPADPVVTVTLPAVTPVATVTPPPVAIAPTPAPVVPVTPPRPIALVPTANPKVYQFLETLRISGIRVSDTDPKVIMNDRVFRLNDLVDRPTQLRLIRVDTASLTFADATGYEYQKNF</sequence>
<evidence type="ECO:0000313" key="2">
    <source>
        <dbReference type="EMBL" id="TSJ78943.1"/>
    </source>
</evidence>
<protein>
    <submittedName>
        <fullName evidence="2">Uncharacterized protein</fullName>
    </submittedName>
</protein>
<gene>
    <name evidence="2" type="ORF">FPL22_06475</name>
</gene>
<feature type="transmembrane region" description="Helical" evidence="1">
    <location>
        <begin position="49"/>
        <end position="71"/>
    </location>
</feature>
<organism evidence="2 3">
    <name type="scientific">Rariglobus hedericola</name>
    <dbReference type="NCBI Taxonomy" id="2597822"/>
    <lineage>
        <taxon>Bacteria</taxon>
        <taxon>Pseudomonadati</taxon>
        <taxon>Verrucomicrobiota</taxon>
        <taxon>Opitutia</taxon>
        <taxon>Opitutales</taxon>
        <taxon>Opitutaceae</taxon>
        <taxon>Rariglobus</taxon>
    </lineage>
</organism>
<keyword evidence="1" id="KW-0472">Membrane</keyword>
<keyword evidence="3" id="KW-1185">Reference proteome</keyword>
<comment type="caution">
    <text evidence="2">The sequence shown here is derived from an EMBL/GenBank/DDBJ whole genome shotgun (WGS) entry which is preliminary data.</text>
</comment>
<proteinExistence type="predicted"/>
<dbReference type="EMBL" id="VMBG01000001">
    <property type="protein sequence ID" value="TSJ78943.1"/>
    <property type="molecule type" value="Genomic_DNA"/>
</dbReference>
<evidence type="ECO:0000313" key="3">
    <source>
        <dbReference type="Proteomes" id="UP000315648"/>
    </source>
</evidence>